<reference evidence="3 4" key="1">
    <citation type="journal article" date="2018" name="Evol. Lett.">
        <title>Horizontal gene cluster transfer increased hallucinogenic mushroom diversity.</title>
        <authorList>
            <person name="Reynolds H.T."/>
            <person name="Vijayakumar V."/>
            <person name="Gluck-Thaler E."/>
            <person name="Korotkin H.B."/>
            <person name="Matheny P.B."/>
            <person name="Slot J.C."/>
        </authorList>
    </citation>
    <scope>NUCLEOTIDE SEQUENCE [LARGE SCALE GENOMIC DNA]</scope>
    <source>
        <strain evidence="3 4">SRW20</strain>
    </source>
</reference>
<feature type="domain" description="DUF6534" evidence="2">
    <location>
        <begin position="170"/>
        <end position="245"/>
    </location>
</feature>
<dbReference type="PANTHER" id="PTHR40465:SF1">
    <property type="entry name" value="DUF6534 DOMAIN-CONTAINING PROTEIN"/>
    <property type="match status" value="1"/>
</dbReference>
<dbReference type="STRING" id="231916.A0A409WWL2"/>
<dbReference type="OrthoDB" id="2535105at2759"/>
<dbReference type="EMBL" id="NHYE01004692">
    <property type="protein sequence ID" value="PPQ82902.1"/>
    <property type="molecule type" value="Genomic_DNA"/>
</dbReference>
<gene>
    <name evidence="3" type="ORF">CVT26_007539</name>
</gene>
<keyword evidence="1" id="KW-0472">Membrane</keyword>
<evidence type="ECO:0000259" key="2">
    <source>
        <dbReference type="Pfam" id="PF20152"/>
    </source>
</evidence>
<dbReference type="AlphaFoldDB" id="A0A409WWL2"/>
<dbReference type="Pfam" id="PF20152">
    <property type="entry name" value="DUF6534"/>
    <property type="match status" value="1"/>
</dbReference>
<evidence type="ECO:0000313" key="3">
    <source>
        <dbReference type="EMBL" id="PPQ82902.1"/>
    </source>
</evidence>
<evidence type="ECO:0000256" key="1">
    <source>
        <dbReference type="SAM" id="Phobius"/>
    </source>
</evidence>
<sequence length="316" mass="34379">MSLQTLSPPSLDDTLGAVLVGALISTTLFGVVLMQAYTYYTQFPNDKTTFKTLNFSRVCELGQSSFICYYMHTVLVSKYGNPAAVVDLPTPLSVAVAFNGVIEPLVQGFFAYRVFVVTKRIWIPGACLGLSTLRGALIFTAAAVALRSQTLIEFKTRYNWLVTTLLCLGTALDLVVALTLMYHRTPSQRKVVYLTLPSGVLTAVTEVVMLISFFALGHTYVWVAIYSFLSKIFSISFLASLNGRTVIHDDIAFALRPTTHTASSNAIALSSIASATAHNIDTKQKSERLGVDMAGSQDVIDITGVEKGVNLLLRPE</sequence>
<keyword evidence="1" id="KW-1133">Transmembrane helix</keyword>
<dbReference type="InParanoid" id="A0A409WWL2"/>
<feature type="transmembrane region" description="Helical" evidence="1">
    <location>
        <begin position="121"/>
        <end position="146"/>
    </location>
</feature>
<feature type="transmembrane region" description="Helical" evidence="1">
    <location>
        <begin position="15"/>
        <end position="37"/>
    </location>
</feature>
<organism evidence="3 4">
    <name type="scientific">Gymnopilus dilepis</name>
    <dbReference type="NCBI Taxonomy" id="231916"/>
    <lineage>
        <taxon>Eukaryota</taxon>
        <taxon>Fungi</taxon>
        <taxon>Dikarya</taxon>
        <taxon>Basidiomycota</taxon>
        <taxon>Agaricomycotina</taxon>
        <taxon>Agaricomycetes</taxon>
        <taxon>Agaricomycetidae</taxon>
        <taxon>Agaricales</taxon>
        <taxon>Agaricineae</taxon>
        <taxon>Hymenogastraceae</taxon>
        <taxon>Gymnopilus</taxon>
    </lineage>
</organism>
<proteinExistence type="predicted"/>
<dbReference type="Proteomes" id="UP000284706">
    <property type="component" value="Unassembled WGS sequence"/>
</dbReference>
<dbReference type="PANTHER" id="PTHR40465">
    <property type="entry name" value="CHROMOSOME 1, WHOLE GENOME SHOTGUN SEQUENCE"/>
    <property type="match status" value="1"/>
</dbReference>
<accession>A0A409WWL2</accession>
<feature type="transmembrane region" description="Helical" evidence="1">
    <location>
        <begin position="158"/>
        <end position="180"/>
    </location>
</feature>
<feature type="transmembrane region" description="Helical" evidence="1">
    <location>
        <begin position="192"/>
        <end position="214"/>
    </location>
</feature>
<comment type="caution">
    <text evidence="3">The sequence shown here is derived from an EMBL/GenBank/DDBJ whole genome shotgun (WGS) entry which is preliminary data.</text>
</comment>
<feature type="transmembrane region" description="Helical" evidence="1">
    <location>
        <begin position="220"/>
        <end position="241"/>
    </location>
</feature>
<protein>
    <recommendedName>
        <fullName evidence="2">DUF6534 domain-containing protein</fullName>
    </recommendedName>
</protein>
<keyword evidence="1" id="KW-0812">Transmembrane</keyword>
<name>A0A409WWL2_9AGAR</name>
<keyword evidence="4" id="KW-1185">Reference proteome</keyword>
<dbReference type="InterPro" id="IPR045339">
    <property type="entry name" value="DUF6534"/>
</dbReference>
<evidence type="ECO:0000313" key="4">
    <source>
        <dbReference type="Proteomes" id="UP000284706"/>
    </source>
</evidence>